<organism evidence="2 3">
    <name type="scientific">Jatrophihabitans telluris</name>
    <dbReference type="NCBI Taxonomy" id="2038343"/>
    <lineage>
        <taxon>Bacteria</taxon>
        <taxon>Bacillati</taxon>
        <taxon>Actinomycetota</taxon>
        <taxon>Actinomycetes</taxon>
        <taxon>Jatrophihabitantales</taxon>
        <taxon>Jatrophihabitantaceae</taxon>
        <taxon>Jatrophihabitans</taxon>
    </lineage>
</organism>
<reference evidence="2" key="1">
    <citation type="journal article" date="2018" name="Int. J. Syst. Evol. Microbiol.">
        <title>Jatrophihabitans telluris sp. nov., isolated from sediment soil of lava forest wetlands and the emended description of the genus Jatrophihabitans.</title>
        <authorList>
            <person name="Lee K.C."/>
            <person name="Suh M.K."/>
            <person name="Eom M.K."/>
            <person name="Kim K.K."/>
            <person name="Kim J.S."/>
            <person name="Kim D.S."/>
            <person name="Ko S.H."/>
            <person name="Shin Y.K."/>
            <person name="Lee J.S."/>
        </authorList>
    </citation>
    <scope>NUCLEOTIDE SEQUENCE</scope>
    <source>
        <strain evidence="2">N237</strain>
    </source>
</reference>
<dbReference type="PROSITE" id="PS51186">
    <property type="entry name" value="GNAT"/>
    <property type="match status" value="1"/>
</dbReference>
<keyword evidence="3" id="KW-1185">Reference proteome</keyword>
<dbReference type="Proteomes" id="UP001056336">
    <property type="component" value="Chromosome"/>
</dbReference>
<evidence type="ECO:0000313" key="3">
    <source>
        <dbReference type="Proteomes" id="UP001056336"/>
    </source>
</evidence>
<evidence type="ECO:0000259" key="1">
    <source>
        <dbReference type="PROSITE" id="PS51186"/>
    </source>
</evidence>
<dbReference type="InterPro" id="IPR016181">
    <property type="entry name" value="Acyl_CoA_acyltransferase"/>
</dbReference>
<gene>
    <name evidence="2" type="ORF">M6D93_18735</name>
</gene>
<name>A0ABY4QZ60_9ACTN</name>
<dbReference type="PANTHER" id="PTHR43415:SF3">
    <property type="entry name" value="GNAT-FAMILY ACETYLTRANSFERASE"/>
    <property type="match status" value="1"/>
</dbReference>
<dbReference type="SUPFAM" id="SSF55729">
    <property type="entry name" value="Acyl-CoA N-acyltransferases (Nat)"/>
    <property type="match status" value="1"/>
</dbReference>
<evidence type="ECO:0000313" key="2">
    <source>
        <dbReference type="EMBL" id="UQX88296.1"/>
    </source>
</evidence>
<proteinExistence type="predicted"/>
<dbReference type="Pfam" id="PF13302">
    <property type="entry name" value="Acetyltransf_3"/>
    <property type="match status" value="1"/>
</dbReference>
<accession>A0ABY4QZ60</accession>
<feature type="domain" description="N-acetyltransferase" evidence="1">
    <location>
        <begin position="7"/>
        <end position="170"/>
    </location>
</feature>
<dbReference type="RefSeq" id="WP_249771650.1">
    <property type="nucleotide sequence ID" value="NZ_CP097332.1"/>
</dbReference>
<sequence length="178" mass="20074">MLYGDRVTLRAMSSADYPRMTEFKNDVEVELLSGGAAPRPRSLAMLSEFFDELVKEKDSFGFVIEADGTCIGDIGLFHLDRLSATAEVGIGIGDKDYWGKGYGREAMRLIVEYGFRMQNLRKIWLETHATNERALRCYQAVGFVEEGLQRSHVYSGGEYVDLVLMGLLRTDWDRRGAA</sequence>
<dbReference type="EMBL" id="CP097332">
    <property type="protein sequence ID" value="UQX88296.1"/>
    <property type="molecule type" value="Genomic_DNA"/>
</dbReference>
<protein>
    <submittedName>
        <fullName evidence="2">GNAT family N-acetyltransferase</fullName>
    </submittedName>
</protein>
<dbReference type="CDD" id="cd04301">
    <property type="entry name" value="NAT_SF"/>
    <property type="match status" value="1"/>
</dbReference>
<dbReference type="Gene3D" id="3.40.630.30">
    <property type="match status" value="1"/>
</dbReference>
<dbReference type="PANTHER" id="PTHR43415">
    <property type="entry name" value="SPERMIDINE N(1)-ACETYLTRANSFERASE"/>
    <property type="match status" value="1"/>
</dbReference>
<dbReference type="InterPro" id="IPR000182">
    <property type="entry name" value="GNAT_dom"/>
</dbReference>
<reference evidence="2" key="2">
    <citation type="submission" date="2022-05" db="EMBL/GenBank/DDBJ databases">
        <authorList>
            <person name="Kim J.-S."/>
            <person name="Lee K."/>
            <person name="Suh M."/>
            <person name="Eom M."/>
            <person name="Kim J.-S."/>
            <person name="Kim D.-S."/>
            <person name="Ko S.-H."/>
            <person name="Shin Y."/>
            <person name="Lee J.-S."/>
        </authorList>
    </citation>
    <scope>NUCLEOTIDE SEQUENCE</scope>
    <source>
        <strain evidence="2">N237</strain>
    </source>
</reference>